<dbReference type="Gene3D" id="3.90.190.20">
    <property type="entry name" value="Mur ligase, C-terminal domain"/>
    <property type="match status" value="1"/>
</dbReference>
<protein>
    <submittedName>
        <fullName evidence="10">UDP-N-acetylmuramoylalanine/D-glutamate ligase</fullName>
        <ecNumber evidence="10">6.3.2.9</ecNumber>
    </submittedName>
</protein>
<comment type="pathway">
    <text evidence="2">Cell wall biogenesis; peptidoglycan biosynthesis.</text>
</comment>
<keyword evidence="5" id="KW-0132">Cell division</keyword>
<dbReference type="STRING" id="760011.Spico_0703"/>
<dbReference type="Pfam" id="PF21799">
    <property type="entry name" value="MurD-like_N"/>
    <property type="match status" value="1"/>
</dbReference>
<dbReference type="InterPro" id="IPR005762">
    <property type="entry name" value="MurD"/>
</dbReference>
<evidence type="ECO:0000256" key="6">
    <source>
        <dbReference type="ARBA" id="ARBA00022741"/>
    </source>
</evidence>
<dbReference type="HOGENOM" id="CLU_032540_0_1_12"/>
<dbReference type="PANTHER" id="PTHR43692">
    <property type="entry name" value="UDP-N-ACETYLMURAMOYLALANINE--D-GLUTAMATE LIGASE"/>
    <property type="match status" value="1"/>
</dbReference>
<evidence type="ECO:0000256" key="2">
    <source>
        <dbReference type="ARBA" id="ARBA00004752"/>
    </source>
</evidence>
<dbReference type="eggNOG" id="COG0771">
    <property type="taxonomic scope" value="Bacteria"/>
</dbReference>
<evidence type="ECO:0000256" key="1">
    <source>
        <dbReference type="ARBA" id="ARBA00004496"/>
    </source>
</evidence>
<comment type="subcellular location">
    <subcellularLocation>
        <location evidence="1">Cytoplasm</location>
    </subcellularLocation>
</comment>
<dbReference type="SUPFAM" id="SSF51984">
    <property type="entry name" value="MurCD N-terminal domain"/>
    <property type="match status" value="1"/>
</dbReference>
<dbReference type="Gene3D" id="3.40.1190.10">
    <property type="entry name" value="Mur-like, catalytic domain"/>
    <property type="match status" value="1"/>
</dbReference>
<evidence type="ECO:0000256" key="8">
    <source>
        <dbReference type="ARBA" id="ARBA00023306"/>
    </source>
</evidence>
<feature type="domain" description="Mur ligase central" evidence="9">
    <location>
        <begin position="113"/>
        <end position="226"/>
    </location>
</feature>
<dbReference type="PROSITE" id="PS01011">
    <property type="entry name" value="FOLYLPOLYGLU_SYNT_1"/>
    <property type="match status" value="1"/>
</dbReference>
<keyword evidence="3" id="KW-0963">Cytoplasm</keyword>
<dbReference type="KEGG" id="scc:Spico_0703"/>
<dbReference type="PANTHER" id="PTHR43692:SF1">
    <property type="entry name" value="UDP-N-ACETYLMURAMOYLALANINE--D-GLUTAMATE LIGASE"/>
    <property type="match status" value="1"/>
</dbReference>
<organism evidence="10 11">
    <name type="scientific">Parasphaerochaeta coccoides (strain ATCC BAA-1237 / DSM 17374 / SPN1)</name>
    <name type="common">Sphaerochaeta coccoides</name>
    <dbReference type="NCBI Taxonomy" id="760011"/>
    <lineage>
        <taxon>Bacteria</taxon>
        <taxon>Pseudomonadati</taxon>
        <taxon>Spirochaetota</taxon>
        <taxon>Spirochaetia</taxon>
        <taxon>Spirochaetales</taxon>
        <taxon>Sphaerochaetaceae</taxon>
        <taxon>Parasphaerochaeta</taxon>
    </lineage>
</organism>
<keyword evidence="4 10" id="KW-0436">Ligase</keyword>
<dbReference type="GO" id="GO:0008360">
    <property type="term" value="P:regulation of cell shape"/>
    <property type="evidence" value="ECO:0007669"/>
    <property type="project" value="InterPro"/>
</dbReference>
<dbReference type="SUPFAM" id="SSF53623">
    <property type="entry name" value="MurD-like peptide ligases, catalytic domain"/>
    <property type="match status" value="1"/>
</dbReference>
<dbReference type="InterPro" id="IPR036615">
    <property type="entry name" value="Mur_ligase_C_dom_sf"/>
</dbReference>
<dbReference type="GO" id="GO:0051301">
    <property type="term" value="P:cell division"/>
    <property type="evidence" value="ECO:0007669"/>
    <property type="project" value="UniProtKB-KW"/>
</dbReference>
<keyword evidence="11" id="KW-1185">Reference proteome</keyword>
<keyword evidence="6" id="KW-0547">Nucleotide-binding</keyword>
<evidence type="ECO:0000256" key="5">
    <source>
        <dbReference type="ARBA" id="ARBA00022618"/>
    </source>
</evidence>
<dbReference type="InterPro" id="IPR036565">
    <property type="entry name" value="Mur-like_cat_sf"/>
</dbReference>
<dbReference type="InterPro" id="IPR018109">
    <property type="entry name" value="Folylpolyglutamate_synth_CS"/>
</dbReference>
<evidence type="ECO:0000256" key="7">
    <source>
        <dbReference type="ARBA" id="ARBA00022840"/>
    </source>
</evidence>
<evidence type="ECO:0000313" key="10">
    <source>
        <dbReference type="EMBL" id="AEC01929.1"/>
    </source>
</evidence>
<reference evidence="11" key="1">
    <citation type="submission" date="2011-04" db="EMBL/GenBank/DDBJ databases">
        <title>The complete genome of Spirochaeta coccoides DSM 17374.</title>
        <authorList>
            <person name="Lucas S."/>
            <person name="Copeland A."/>
            <person name="Lapidus A."/>
            <person name="Bruce D."/>
            <person name="Goodwin L."/>
            <person name="Pitluck S."/>
            <person name="Peters L."/>
            <person name="Kyrpides N."/>
            <person name="Mavromatis K."/>
            <person name="Pagani I."/>
            <person name="Ivanova N."/>
            <person name="Ovchinnikova G."/>
            <person name="Lu M."/>
            <person name="Detter J.C."/>
            <person name="Tapia R."/>
            <person name="Han C."/>
            <person name="Land M."/>
            <person name="Hauser L."/>
            <person name="Markowitz V."/>
            <person name="Cheng J.-F."/>
            <person name="Hugenholtz P."/>
            <person name="Woyke T."/>
            <person name="Wu D."/>
            <person name="Spring S."/>
            <person name="Schroeder M."/>
            <person name="Brambilla E."/>
            <person name="Klenk H.-P."/>
            <person name="Eisen J.A."/>
        </authorList>
    </citation>
    <scope>NUCLEOTIDE SEQUENCE [LARGE SCALE GENOMIC DNA]</scope>
    <source>
        <strain evidence="11">ATCC BAA-1237 / DSM 17374 / SPN1</strain>
    </source>
</reference>
<dbReference type="GO" id="GO:0005524">
    <property type="term" value="F:ATP binding"/>
    <property type="evidence" value="ECO:0007669"/>
    <property type="project" value="UniProtKB-KW"/>
</dbReference>
<evidence type="ECO:0000256" key="4">
    <source>
        <dbReference type="ARBA" id="ARBA00022598"/>
    </source>
</evidence>
<dbReference type="SUPFAM" id="SSF53244">
    <property type="entry name" value="MurD-like peptide ligases, peptide-binding domain"/>
    <property type="match status" value="1"/>
</dbReference>
<proteinExistence type="predicted"/>
<dbReference type="GO" id="GO:0005737">
    <property type="term" value="C:cytoplasm"/>
    <property type="evidence" value="ECO:0007669"/>
    <property type="project" value="UniProtKB-SubCell"/>
</dbReference>
<evidence type="ECO:0000256" key="3">
    <source>
        <dbReference type="ARBA" id="ARBA00022490"/>
    </source>
</evidence>
<evidence type="ECO:0000313" key="11">
    <source>
        <dbReference type="Proteomes" id="UP000007939"/>
    </source>
</evidence>
<gene>
    <name evidence="10" type="ordered locus">Spico_0703</name>
</gene>
<dbReference type="Proteomes" id="UP000007939">
    <property type="component" value="Chromosome"/>
</dbReference>
<dbReference type="Gene3D" id="3.40.50.720">
    <property type="entry name" value="NAD(P)-binding Rossmann-like Domain"/>
    <property type="match status" value="1"/>
</dbReference>
<dbReference type="EC" id="6.3.2.9" evidence="10"/>
<dbReference type="Pfam" id="PF08245">
    <property type="entry name" value="Mur_ligase_M"/>
    <property type="match status" value="1"/>
</dbReference>
<dbReference type="EMBL" id="CP002659">
    <property type="protein sequence ID" value="AEC01929.1"/>
    <property type="molecule type" value="Genomic_DNA"/>
</dbReference>
<dbReference type="AlphaFoldDB" id="F4GLF9"/>
<dbReference type="GO" id="GO:0008764">
    <property type="term" value="F:UDP-N-acetylmuramoylalanine-D-glutamate ligase activity"/>
    <property type="evidence" value="ECO:0007669"/>
    <property type="project" value="UniProtKB-EC"/>
</dbReference>
<accession>F4GLF9</accession>
<name>F4GLF9_PARC1</name>
<reference evidence="10 11" key="2">
    <citation type="journal article" date="2012" name="Stand. Genomic Sci.">
        <title>Complete genome sequence of the termite hindgut bacterium Spirochaeta coccoides type strain (SPN1(T)), reclassification in the genus Sphaerochaeta as Sphaerochaeta coccoides comb. nov. and emendations of the family Spirochaetaceae and the genus Sphaerochaeta.</title>
        <authorList>
            <person name="Abt B."/>
            <person name="Han C."/>
            <person name="Scheuner C."/>
            <person name="Lu M."/>
            <person name="Lapidus A."/>
            <person name="Nolan M."/>
            <person name="Lucas S."/>
            <person name="Hammon N."/>
            <person name="Deshpande S."/>
            <person name="Cheng J.F."/>
            <person name="Tapia R."/>
            <person name="Goodwin L.A."/>
            <person name="Pitluck S."/>
            <person name="Liolios K."/>
            <person name="Pagani I."/>
            <person name="Ivanova N."/>
            <person name="Mavromatis K."/>
            <person name="Mikhailova N."/>
            <person name="Huntemann M."/>
            <person name="Pati A."/>
            <person name="Chen A."/>
            <person name="Palaniappan K."/>
            <person name="Land M."/>
            <person name="Hauser L."/>
            <person name="Brambilla E.M."/>
            <person name="Rohde M."/>
            <person name="Spring S."/>
            <person name="Gronow S."/>
            <person name="Goker M."/>
            <person name="Woyke T."/>
            <person name="Bristow J."/>
            <person name="Eisen J.A."/>
            <person name="Markowitz V."/>
            <person name="Hugenholtz P."/>
            <person name="Kyrpides N.C."/>
            <person name="Klenk H.P."/>
            <person name="Detter J.C."/>
        </authorList>
    </citation>
    <scope>NUCLEOTIDE SEQUENCE [LARGE SCALE GENOMIC DNA]</scope>
    <source>
        <strain evidence="11">ATCC BAA-1237 / DSM 17374 / SPN1</strain>
    </source>
</reference>
<dbReference type="GO" id="GO:0004326">
    <property type="term" value="F:tetrahydrofolylpolyglutamate synthase activity"/>
    <property type="evidence" value="ECO:0007669"/>
    <property type="project" value="InterPro"/>
</dbReference>
<dbReference type="InterPro" id="IPR013221">
    <property type="entry name" value="Mur_ligase_cen"/>
</dbReference>
<evidence type="ECO:0000259" key="9">
    <source>
        <dbReference type="Pfam" id="PF08245"/>
    </source>
</evidence>
<keyword evidence="8" id="KW-0131">Cell cycle</keyword>
<keyword evidence="7" id="KW-0067">ATP-binding</keyword>
<sequence>MGGKMRVLIFGFGVHGGGYAAAEYFLSRGHDVCITDLRSREELGYELETLASKGSRLVLGEHRPDDVAWADLVVKNPAVPASHPLLLKAKNIMNDMAWLLSNPKIDEVKIIAITGTKGKTTTASAIAHVLESMGKETQLCGNMGISGFTVADDWERRQAKAAHLPSYLVCEFSSWQIHDWFVAMAHHKIPRFTTAVLTSFFPDHLNRYTGLESYRKDKMHLFGPHCDIMLVPETIRKTFMREVSVPAKNVKSIEKLSATAQGTIPTSLHAAFATCRAMGFPPSLILEALKNFKGVPHRQEYVCTVASVMFINDSAATIPEAVVFSCSSFASLPIHLVCGGTDKNLEAHSLAEPFRQAASITLLDGSFTREKIIPLLREMNLEFSGPFQTMHEAVTVAWEKTVDRLGHTRNQVVMLSPGAASFELFKHEFDRGDQFCREVQELRKKEITSENEQSSDRPSTH</sequence>